<keyword evidence="2" id="KW-1185">Reference proteome</keyword>
<accession>A0AAV0ZAC3</accession>
<organism evidence="1 2">
    <name type="scientific">Vicia faba</name>
    <name type="common">Broad bean</name>
    <name type="synonym">Faba vulgaris</name>
    <dbReference type="NCBI Taxonomy" id="3906"/>
    <lineage>
        <taxon>Eukaryota</taxon>
        <taxon>Viridiplantae</taxon>
        <taxon>Streptophyta</taxon>
        <taxon>Embryophyta</taxon>
        <taxon>Tracheophyta</taxon>
        <taxon>Spermatophyta</taxon>
        <taxon>Magnoliopsida</taxon>
        <taxon>eudicotyledons</taxon>
        <taxon>Gunneridae</taxon>
        <taxon>Pentapetalae</taxon>
        <taxon>rosids</taxon>
        <taxon>fabids</taxon>
        <taxon>Fabales</taxon>
        <taxon>Fabaceae</taxon>
        <taxon>Papilionoideae</taxon>
        <taxon>50 kb inversion clade</taxon>
        <taxon>NPAAA clade</taxon>
        <taxon>Hologalegina</taxon>
        <taxon>IRL clade</taxon>
        <taxon>Fabeae</taxon>
        <taxon>Vicia</taxon>
    </lineage>
</organism>
<dbReference type="Proteomes" id="UP001157006">
    <property type="component" value="Chromosome 1S"/>
</dbReference>
<evidence type="ECO:0000313" key="2">
    <source>
        <dbReference type="Proteomes" id="UP001157006"/>
    </source>
</evidence>
<evidence type="ECO:0000313" key="1">
    <source>
        <dbReference type="EMBL" id="CAI8594742.1"/>
    </source>
</evidence>
<dbReference type="EMBL" id="OX451735">
    <property type="protein sequence ID" value="CAI8594742.1"/>
    <property type="molecule type" value="Genomic_DNA"/>
</dbReference>
<name>A0AAV0ZAC3_VICFA</name>
<dbReference type="AlphaFoldDB" id="A0AAV0ZAC3"/>
<proteinExistence type="predicted"/>
<sequence length="268" mass="30038">MGNNLQAVNRLSKGNFPSYREQLGSYGAVDVTKIEHEAVNGHTGEVFDMMKWNATYTIDNLKCILDLRTVSNKDGKINSVSFQVGDEMYSDGNIWFAVGFVIETCVYLYGNGSKRGFLVLEEMRNSRNNEKTCKVTVAHYYAVSSRNVFSQNKIDIGLSVIVSIQVSSEVGLDISVHGPAQHPARALNSMYHDVMKTGVWKLTKCSHCAKMVRDHGDLESEDWDDSVPLHVKDGKKYSQSIMDNGGVVIGNNNGNMHVEKFYYILKKY</sequence>
<reference evidence="1 2" key="1">
    <citation type="submission" date="2023-01" db="EMBL/GenBank/DDBJ databases">
        <authorList>
            <person name="Kreplak J."/>
        </authorList>
    </citation>
    <scope>NUCLEOTIDE SEQUENCE [LARGE SCALE GENOMIC DNA]</scope>
</reference>
<protein>
    <submittedName>
        <fullName evidence="1">Uncharacterized protein</fullName>
    </submittedName>
</protein>
<gene>
    <name evidence="1" type="ORF">VFH_I156120</name>
</gene>